<evidence type="ECO:0000313" key="3">
    <source>
        <dbReference type="EMBL" id="GMG31052.1"/>
    </source>
</evidence>
<feature type="region of interest" description="Disordered" evidence="1">
    <location>
        <begin position="1"/>
        <end position="20"/>
    </location>
</feature>
<evidence type="ECO:0000256" key="1">
    <source>
        <dbReference type="SAM" id="MobiDB-lite"/>
    </source>
</evidence>
<dbReference type="AlphaFoldDB" id="A0A9W6YT89"/>
<feature type="compositionally biased region" description="Low complexity" evidence="1">
    <location>
        <begin position="1"/>
        <end position="16"/>
    </location>
</feature>
<sequence length="282" mass="31738">MPSPTASNLSSSSIASKPHLRSSASYSNDLHFSSFPHDLEKQPLSSSHFEEEEDNKKKISHTHVLLNNILLAILLVLGLVCIGLGLRQYSQEKETVSAPPRVGLGLSHSLYESNLVGVDYFANEKKSQYVLDTQIQQELQNGVEQSKQFDNMNSKIDAKLAKLKDNIEANQQLPTLTEPEILRCKSELQSILSIAKIALIADGSEESYVKSLRFISEEPIMFNMKKHPNYEQLKSYIVSLYSSPKTRIDFPLLFVNKELVLRGNSLKTYTPSEIETVVHKFL</sequence>
<name>A0A9W6YT89_AMBMO</name>
<comment type="caution">
    <text evidence="3">The sequence shown here is derived from an EMBL/GenBank/DDBJ whole genome shotgun (WGS) entry which is preliminary data.</text>
</comment>
<gene>
    <name evidence="3" type="ORF">Amon01_000393300</name>
</gene>
<dbReference type="EMBL" id="BSXU01001783">
    <property type="protein sequence ID" value="GMG31052.1"/>
    <property type="molecule type" value="Genomic_DNA"/>
</dbReference>
<organism evidence="3 4">
    <name type="scientific">Ambrosiozyma monospora</name>
    <name type="common">Yeast</name>
    <name type="synonym">Endomycopsis monosporus</name>
    <dbReference type="NCBI Taxonomy" id="43982"/>
    <lineage>
        <taxon>Eukaryota</taxon>
        <taxon>Fungi</taxon>
        <taxon>Dikarya</taxon>
        <taxon>Ascomycota</taxon>
        <taxon>Saccharomycotina</taxon>
        <taxon>Pichiomycetes</taxon>
        <taxon>Pichiales</taxon>
        <taxon>Pichiaceae</taxon>
        <taxon>Ambrosiozyma</taxon>
    </lineage>
</organism>
<evidence type="ECO:0000313" key="4">
    <source>
        <dbReference type="Proteomes" id="UP001165063"/>
    </source>
</evidence>
<dbReference type="Proteomes" id="UP001165063">
    <property type="component" value="Unassembled WGS sequence"/>
</dbReference>
<keyword evidence="2" id="KW-1133">Transmembrane helix</keyword>
<keyword evidence="2" id="KW-0472">Membrane</keyword>
<evidence type="ECO:0000256" key="2">
    <source>
        <dbReference type="SAM" id="Phobius"/>
    </source>
</evidence>
<protein>
    <submittedName>
        <fullName evidence="3">Unnamed protein product</fullName>
    </submittedName>
</protein>
<feature type="transmembrane region" description="Helical" evidence="2">
    <location>
        <begin position="65"/>
        <end position="86"/>
    </location>
</feature>
<keyword evidence="4" id="KW-1185">Reference proteome</keyword>
<accession>A0A9W6YT89</accession>
<keyword evidence="2" id="KW-0812">Transmembrane</keyword>
<proteinExistence type="predicted"/>
<reference evidence="3" key="1">
    <citation type="submission" date="2023-04" db="EMBL/GenBank/DDBJ databases">
        <title>Ambrosiozyma monospora NBRC 1965.</title>
        <authorList>
            <person name="Ichikawa N."/>
            <person name="Sato H."/>
            <person name="Tonouchi N."/>
        </authorList>
    </citation>
    <scope>NUCLEOTIDE SEQUENCE</scope>
    <source>
        <strain evidence="3">NBRC 1965</strain>
    </source>
</reference>